<dbReference type="Proteomes" id="UP000292884">
    <property type="component" value="Unassembled WGS sequence"/>
</dbReference>
<feature type="domain" description="DUF4140" evidence="4">
    <location>
        <begin position="32"/>
        <end position="125"/>
    </location>
</feature>
<sequence length="533" mass="59118">MKKSFLSLLFLLTIVFAHAQSQVLFNTSLETVTVYRSGAELNHTVRVNLPAGSSEIILGNIANTIDQNSIQLSAPVNVTILSTTFVRDYLKTENKSAAYVKVEDSLTIAKKDLNAIQNKKAVDENLLVLLDKNQTVGGVSSGLSVAELIKMADYYKTKQLDLKNSIYGYQVLETKQQAKISKLQQQLNELSTDKSGTKGQLLLQVVTKEATTAVFNLSYLSPSASWVPFYDLRAENTATPLKIVYKANVVQYTGVDWKKVKLSLSTATPSQNGTAPLLSAWFLRFGSPNTYRNQSMQNTVQTMESRAPMKTASNRQTADDVDRNLATANNNILNTSFDLDIPYDILSNSKAHSVTLNTYNQPVNYKYYSVPKLESDAFLLAEIANYEKLNLLPGDANIIFENTYVGKSFINPNATTDTLNLSMGRDKKIVVKREKVAEQSGTKLLGSSKKQTFTYEIRLRNGKSEAVNLLLKDQYPVSTDKSIEIELISADGASINTETGVLTWKLTLKPGVTEKVRISYSVKYPKDQTIENL</sequence>
<dbReference type="OrthoDB" id="634585at2"/>
<dbReference type="Pfam" id="PF13600">
    <property type="entry name" value="DUF4140"/>
    <property type="match status" value="1"/>
</dbReference>
<feature type="signal peptide" evidence="2">
    <location>
        <begin position="1"/>
        <end position="19"/>
    </location>
</feature>
<gene>
    <name evidence="5" type="ORF">EZ428_20455</name>
</gene>
<evidence type="ECO:0000256" key="1">
    <source>
        <dbReference type="SAM" id="Coils"/>
    </source>
</evidence>
<dbReference type="EMBL" id="SJSK01000006">
    <property type="protein sequence ID" value="TCC88095.1"/>
    <property type="molecule type" value="Genomic_DNA"/>
</dbReference>
<dbReference type="InterPro" id="IPR037291">
    <property type="entry name" value="DUF4139"/>
</dbReference>
<accession>A0A4R0MMY7</accession>
<dbReference type="InterPro" id="IPR025554">
    <property type="entry name" value="DUF4140"/>
</dbReference>
<keyword evidence="1" id="KW-0175">Coiled coil</keyword>
<feature type="chain" id="PRO_5020369235" evidence="2">
    <location>
        <begin position="20"/>
        <end position="533"/>
    </location>
</feature>
<keyword evidence="2" id="KW-0732">Signal</keyword>
<dbReference type="InterPro" id="IPR011935">
    <property type="entry name" value="CHP02231"/>
</dbReference>
<organism evidence="5 6">
    <name type="scientific">Pedobacter frigiditerrae</name>
    <dbReference type="NCBI Taxonomy" id="2530452"/>
    <lineage>
        <taxon>Bacteria</taxon>
        <taxon>Pseudomonadati</taxon>
        <taxon>Bacteroidota</taxon>
        <taxon>Sphingobacteriia</taxon>
        <taxon>Sphingobacteriales</taxon>
        <taxon>Sphingobacteriaceae</taxon>
        <taxon>Pedobacter</taxon>
    </lineage>
</organism>
<dbReference type="PANTHER" id="PTHR31005">
    <property type="entry name" value="DUF4139 DOMAIN-CONTAINING PROTEIN"/>
    <property type="match status" value="1"/>
</dbReference>
<evidence type="ECO:0000313" key="5">
    <source>
        <dbReference type="EMBL" id="TCC88095.1"/>
    </source>
</evidence>
<feature type="domain" description="DUF4139" evidence="3">
    <location>
        <begin position="216"/>
        <end position="526"/>
    </location>
</feature>
<evidence type="ECO:0000259" key="4">
    <source>
        <dbReference type="Pfam" id="PF13600"/>
    </source>
</evidence>
<dbReference type="Pfam" id="PF13598">
    <property type="entry name" value="DUF4139"/>
    <property type="match status" value="1"/>
</dbReference>
<dbReference type="AlphaFoldDB" id="A0A4R0MMY7"/>
<comment type="caution">
    <text evidence="5">The sequence shown here is derived from an EMBL/GenBank/DDBJ whole genome shotgun (WGS) entry which is preliminary data.</text>
</comment>
<feature type="coiled-coil region" evidence="1">
    <location>
        <begin position="173"/>
        <end position="200"/>
    </location>
</feature>
<protein>
    <submittedName>
        <fullName evidence="5">Mucoidy inhibitor MuiA family protein</fullName>
    </submittedName>
</protein>
<dbReference type="NCBIfam" id="TIGR02231">
    <property type="entry name" value="mucoidy inhibitor MuiA family protein"/>
    <property type="match status" value="1"/>
</dbReference>
<proteinExistence type="predicted"/>
<name>A0A4R0MMY7_9SPHI</name>
<evidence type="ECO:0000313" key="6">
    <source>
        <dbReference type="Proteomes" id="UP000292884"/>
    </source>
</evidence>
<reference evidence="5 6" key="1">
    <citation type="submission" date="2019-02" db="EMBL/GenBank/DDBJ databases">
        <title>Pedobacter sp. RP-1-13 sp. nov., isolated from Arctic soil.</title>
        <authorList>
            <person name="Dahal R.H."/>
        </authorList>
    </citation>
    <scope>NUCLEOTIDE SEQUENCE [LARGE SCALE GENOMIC DNA]</scope>
    <source>
        <strain evidence="5 6">RP-1-13</strain>
    </source>
</reference>
<dbReference type="RefSeq" id="WP_131555059.1">
    <property type="nucleotide sequence ID" value="NZ_SJSK01000006.1"/>
</dbReference>
<keyword evidence="6" id="KW-1185">Reference proteome</keyword>
<evidence type="ECO:0000256" key="2">
    <source>
        <dbReference type="SAM" id="SignalP"/>
    </source>
</evidence>
<evidence type="ECO:0000259" key="3">
    <source>
        <dbReference type="Pfam" id="PF13598"/>
    </source>
</evidence>
<dbReference type="PANTHER" id="PTHR31005:SF8">
    <property type="entry name" value="DUF4139 DOMAIN-CONTAINING PROTEIN"/>
    <property type="match status" value="1"/>
</dbReference>